<proteinExistence type="predicted"/>
<dbReference type="RefSeq" id="WP_121458993.1">
    <property type="nucleotide sequence ID" value="NZ_RBXP01000017.1"/>
</dbReference>
<feature type="compositionally biased region" description="Polar residues" evidence="1">
    <location>
        <begin position="1"/>
        <end position="11"/>
    </location>
</feature>
<name>A0A495VQ89_9RHOO</name>
<dbReference type="EMBL" id="RBXP01000017">
    <property type="protein sequence ID" value="RKT50767.1"/>
    <property type="molecule type" value="Genomic_DNA"/>
</dbReference>
<feature type="compositionally biased region" description="Polar residues" evidence="1">
    <location>
        <begin position="72"/>
        <end position="87"/>
    </location>
</feature>
<evidence type="ECO:0000256" key="1">
    <source>
        <dbReference type="SAM" id="MobiDB-lite"/>
    </source>
</evidence>
<feature type="compositionally biased region" description="Low complexity" evidence="1">
    <location>
        <begin position="59"/>
        <end position="71"/>
    </location>
</feature>
<dbReference type="AlphaFoldDB" id="A0A495VQ89"/>
<feature type="compositionally biased region" description="Polar residues" evidence="1">
    <location>
        <begin position="17"/>
        <end position="35"/>
    </location>
</feature>
<sequence length="205" mass="21290">MSTAISSSSAQDAYRSQLASSRSERSINSLTSSLKSAEKMASAIGADSSGLKNALQQISGTTSTSTAGSSTKVSLSSEGVARQQSEVSRPERRQFGSIDEAIAYGTARAAEQQQATRTVDSADKTSASSGSSRRQFASVDEAIAYGTARAAEQSGRSSQTASQNEASTGNGRRQFASTEEAIAYGTQRALEQYNKQKLALGSASS</sequence>
<feature type="region of interest" description="Disordered" evidence="1">
    <location>
        <begin position="1"/>
        <end position="180"/>
    </location>
</feature>
<keyword evidence="3" id="KW-1185">Reference proteome</keyword>
<evidence type="ECO:0000313" key="3">
    <source>
        <dbReference type="Proteomes" id="UP000270626"/>
    </source>
</evidence>
<reference evidence="2 3" key="1">
    <citation type="submission" date="2018-10" db="EMBL/GenBank/DDBJ databases">
        <title>Genomic Encyclopedia of Type Strains, Phase IV (KMG-IV): sequencing the most valuable type-strain genomes for metagenomic binning, comparative biology and taxonomic classification.</title>
        <authorList>
            <person name="Goeker M."/>
        </authorList>
    </citation>
    <scope>NUCLEOTIDE SEQUENCE [LARGE SCALE GENOMIC DNA]</scope>
    <source>
        <strain evidence="2 3">DSM 23841</strain>
    </source>
</reference>
<gene>
    <name evidence="2" type="ORF">DFR40_2702</name>
</gene>
<organism evidence="2 3">
    <name type="scientific">Azonexus fungiphilus</name>
    <dbReference type="NCBI Taxonomy" id="146940"/>
    <lineage>
        <taxon>Bacteria</taxon>
        <taxon>Pseudomonadati</taxon>
        <taxon>Pseudomonadota</taxon>
        <taxon>Betaproteobacteria</taxon>
        <taxon>Rhodocyclales</taxon>
        <taxon>Azonexaceae</taxon>
        <taxon>Azonexus</taxon>
    </lineage>
</organism>
<protein>
    <submittedName>
        <fullName evidence="2">Uncharacterized protein</fullName>
    </submittedName>
</protein>
<evidence type="ECO:0000313" key="2">
    <source>
        <dbReference type="EMBL" id="RKT50767.1"/>
    </source>
</evidence>
<feature type="compositionally biased region" description="Low complexity" evidence="1">
    <location>
        <begin position="106"/>
        <end position="138"/>
    </location>
</feature>
<comment type="caution">
    <text evidence="2">The sequence shown here is derived from an EMBL/GenBank/DDBJ whole genome shotgun (WGS) entry which is preliminary data.</text>
</comment>
<dbReference type="OrthoDB" id="9181381at2"/>
<dbReference type="Proteomes" id="UP000270626">
    <property type="component" value="Unassembled WGS sequence"/>
</dbReference>
<feature type="compositionally biased region" description="Polar residues" evidence="1">
    <location>
        <begin position="154"/>
        <end position="177"/>
    </location>
</feature>
<accession>A0A495VQ89</accession>